<protein>
    <submittedName>
        <fullName evidence="2">Uncharacterized protein</fullName>
    </submittedName>
</protein>
<keyword evidence="3" id="KW-1185">Reference proteome</keyword>
<feature type="compositionally biased region" description="Basic and acidic residues" evidence="1">
    <location>
        <begin position="1"/>
        <end position="15"/>
    </location>
</feature>
<reference evidence="3" key="1">
    <citation type="submission" date="2019-10" db="EMBL/GenBank/DDBJ databases">
        <title>Lacipirellula parvula gen. nov., sp. nov., representing a lineage of planctomycetes widespread in freshwater anoxic habitats, and description of the family Lacipirellulaceae.</title>
        <authorList>
            <person name="Dedysh S.N."/>
            <person name="Kulichevskaya I.S."/>
            <person name="Beletsky A.V."/>
            <person name="Rakitin A.L."/>
            <person name="Mardanov A.V."/>
            <person name="Ivanova A.A."/>
            <person name="Saltykova V.X."/>
            <person name="Rijpstra W.I.C."/>
            <person name="Sinninghe Damste J.S."/>
            <person name="Ravin N.V."/>
        </authorList>
    </citation>
    <scope>NUCLEOTIDE SEQUENCE [LARGE SCALE GENOMIC DNA]</scope>
    <source>
        <strain evidence="3">PX69</strain>
    </source>
</reference>
<organism evidence="2 3">
    <name type="scientific">Lacipirellula parvula</name>
    <dbReference type="NCBI Taxonomy" id="2650471"/>
    <lineage>
        <taxon>Bacteria</taxon>
        <taxon>Pseudomonadati</taxon>
        <taxon>Planctomycetota</taxon>
        <taxon>Planctomycetia</taxon>
        <taxon>Pirellulales</taxon>
        <taxon>Lacipirellulaceae</taxon>
        <taxon>Lacipirellula</taxon>
    </lineage>
</organism>
<dbReference type="RefSeq" id="WP_152099927.1">
    <property type="nucleotide sequence ID" value="NZ_AP021861.1"/>
</dbReference>
<evidence type="ECO:0000313" key="2">
    <source>
        <dbReference type="EMBL" id="BBO34335.1"/>
    </source>
</evidence>
<evidence type="ECO:0000256" key="1">
    <source>
        <dbReference type="SAM" id="MobiDB-lite"/>
    </source>
</evidence>
<gene>
    <name evidence="2" type="ORF">PLANPX_3947</name>
</gene>
<feature type="region of interest" description="Disordered" evidence="1">
    <location>
        <begin position="1"/>
        <end position="60"/>
    </location>
</feature>
<dbReference type="EMBL" id="AP021861">
    <property type="protein sequence ID" value="BBO34335.1"/>
    <property type="molecule type" value="Genomic_DNA"/>
</dbReference>
<dbReference type="KEGG" id="lpav:PLANPX_3947"/>
<accession>A0A5K7XD73</accession>
<sequence>MSMSDRIDKFVEQWKQDPPTSIGDALAKWEMINKPPFAGHSSQPSSTRPGTPPDNAPADKALTLMEALIKRISDLRHSAGATGKEK</sequence>
<dbReference type="AlphaFoldDB" id="A0A5K7XD73"/>
<dbReference type="Proteomes" id="UP000326837">
    <property type="component" value="Chromosome"/>
</dbReference>
<name>A0A5K7XD73_9BACT</name>
<evidence type="ECO:0000313" key="3">
    <source>
        <dbReference type="Proteomes" id="UP000326837"/>
    </source>
</evidence>
<proteinExistence type="predicted"/>
<feature type="compositionally biased region" description="Polar residues" evidence="1">
    <location>
        <begin position="40"/>
        <end position="49"/>
    </location>
</feature>